<keyword evidence="5" id="KW-0812">Transmembrane</keyword>
<dbReference type="InterPro" id="IPR000792">
    <property type="entry name" value="Tscrpt_reg_LuxR_C"/>
</dbReference>
<keyword evidence="3" id="KW-0804">Transcription</keyword>
<dbReference type="PROSITE" id="PS50043">
    <property type="entry name" value="HTH_LUXR_2"/>
    <property type="match status" value="1"/>
</dbReference>
<evidence type="ECO:0000256" key="4">
    <source>
        <dbReference type="SAM" id="MobiDB-lite"/>
    </source>
</evidence>
<dbReference type="GO" id="GO:0006355">
    <property type="term" value="P:regulation of DNA-templated transcription"/>
    <property type="evidence" value="ECO:0007669"/>
    <property type="project" value="InterPro"/>
</dbReference>
<accession>A0A6N6NU42</accession>
<organism evidence="7 8">
    <name type="scientific">Ellagibacter isourolithinifaciens</name>
    <dbReference type="NCBI Taxonomy" id="2137581"/>
    <lineage>
        <taxon>Bacteria</taxon>
        <taxon>Bacillati</taxon>
        <taxon>Actinomycetota</taxon>
        <taxon>Coriobacteriia</taxon>
        <taxon>Eggerthellales</taxon>
        <taxon>Eggerthellaceae</taxon>
        <taxon>Ellagibacter</taxon>
    </lineage>
</organism>
<gene>
    <name evidence="7" type="ORF">F8C90_01550</name>
</gene>
<feature type="transmembrane region" description="Helical" evidence="5">
    <location>
        <begin position="109"/>
        <end position="127"/>
    </location>
</feature>
<feature type="transmembrane region" description="Helical" evidence="5">
    <location>
        <begin position="20"/>
        <end position="40"/>
    </location>
</feature>
<keyword evidence="5" id="KW-0472">Membrane</keyword>
<feature type="transmembrane region" description="Helical" evidence="5">
    <location>
        <begin position="52"/>
        <end position="69"/>
    </location>
</feature>
<keyword evidence="8" id="KW-1185">Reference proteome</keyword>
<feature type="transmembrane region" description="Helical" evidence="5">
    <location>
        <begin position="239"/>
        <end position="258"/>
    </location>
</feature>
<evidence type="ECO:0000256" key="3">
    <source>
        <dbReference type="ARBA" id="ARBA00023163"/>
    </source>
</evidence>
<evidence type="ECO:0000256" key="2">
    <source>
        <dbReference type="ARBA" id="ARBA00023125"/>
    </source>
</evidence>
<evidence type="ECO:0000313" key="7">
    <source>
        <dbReference type="EMBL" id="KAB1642421.1"/>
    </source>
</evidence>
<reference evidence="7 8" key="1">
    <citation type="submission" date="2019-09" db="EMBL/GenBank/DDBJ databases">
        <title>Whole genome shotgun sequencing (WGS) of Ellagibacter isourolithinifaciens DSM 104140(T) and Adlercreutzia muris DSM 29508(T).</title>
        <authorList>
            <person name="Stoll D.A."/>
            <person name="Danylec N."/>
            <person name="Huch M."/>
        </authorList>
    </citation>
    <scope>NUCLEOTIDE SEQUENCE [LARGE SCALE GENOMIC DNA]</scope>
    <source>
        <strain evidence="7 8">DSM 104140</strain>
    </source>
</reference>
<feature type="domain" description="HTH luxR-type" evidence="6">
    <location>
        <begin position="410"/>
        <end position="475"/>
    </location>
</feature>
<evidence type="ECO:0000313" key="8">
    <source>
        <dbReference type="Proteomes" id="UP000468668"/>
    </source>
</evidence>
<dbReference type="RefSeq" id="WP_158048688.1">
    <property type="nucleotide sequence ID" value="NZ_WAJR01000002.1"/>
</dbReference>
<dbReference type="AlphaFoldDB" id="A0A6N6NU42"/>
<feature type="transmembrane region" description="Helical" evidence="5">
    <location>
        <begin position="270"/>
        <end position="288"/>
    </location>
</feature>
<keyword evidence="5" id="KW-1133">Transmembrane helix</keyword>
<dbReference type="CDD" id="cd06170">
    <property type="entry name" value="LuxR_C_like"/>
    <property type="match status" value="1"/>
</dbReference>
<feature type="transmembrane region" description="Helical" evidence="5">
    <location>
        <begin position="207"/>
        <end position="227"/>
    </location>
</feature>
<feature type="transmembrane region" description="Helical" evidence="5">
    <location>
        <begin position="176"/>
        <end position="201"/>
    </location>
</feature>
<dbReference type="Gene3D" id="1.10.10.10">
    <property type="entry name" value="Winged helix-like DNA-binding domain superfamily/Winged helix DNA-binding domain"/>
    <property type="match status" value="1"/>
</dbReference>
<dbReference type="GeneID" id="98657085"/>
<dbReference type="InterPro" id="IPR036388">
    <property type="entry name" value="WH-like_DNA-bd_sf"/>
</dbReference>
<evidence type="ECO:0000256" key="1">
    <source>
        <dbReference type="ARBA" id="ARBA00023015"/>
    </source>
</evidence>
<dbReference type="OrthoDB" id="3170587at2"/>
<feature type="transmembrane region" description="Helical" evidence="5">
    <location>
        <begin position="133"/>
        <end position="155"/>
    </location>
</feature>
<evidence type="ECO:0000256" key="5">
    <source>
        <dbReference type="SAM" id="Phobius"/>
    </source>
</evidence>
<feature type="transmembrane region" description="Helical" evidence="5">
    <location>
        <begin position="300"/>
        <end position="318"/>
    </location>
</feature>
<evidence type="ECO:0000259" key="6">
    <source>
        <dbReference type="PROSITE" id="PS50043"/>
    </source>
</evidence>
<dbReference type="Pfam" id="PF00196">
    <property type="entry name" value="GerE"/>
    <property type="match status" value="1"/>
</dbReference>
<dbReference type="GO" id="GO:0003677">
    <property type="term" value="F:DNA binding"/>
    <property type="evidence" value="ECO:0007669"/>
    <property type="project" value="UniProtKB-KW"/>
</dbReference>
<feature type="transmembrane region" description="Helical" evidence="5">
    <location>
        <begin position="330"/>
        <end position="349"/>
    </location>
</feature>
<dbReference type="SMART" id="SM00421">
    <property type="entry name" value="HTH_LUXR"/>
    <property type="match status" value="1"/>
</dbReference>
<feature type="region of interest" description="Disordered" evidence="4">
    <location>
        <begin position="374"/>
        <end position="398"/>
    </location>
</feature>
<protein>
    <recommendedName>
        <fullName evidence="6">HTH luxR-type domain-containing protein</fullName>
    </recommendedName>
</protein>
<dbReference type="PRINTS" id="PR00038">
    <property type="entry name" value="HTHLUXR"/>
</dbReference>
<sequence>MTGVDLVSFSGADDAVARFLRNYMLSGIPLTACLFLAGALDSFFNERIAHGPLTVVMAIIASASTFVVAASHDVGSLACDIAMVGTGLGTAFVCLRVGLVTSRLSGTEACVTISSAALLSFLIYFAVKGAPGDISVVLVSLLPFASVFCSFCVPDEVSETDPLEEAISIDKLPQGFFVRLVLAVCAFALAAGVSKGIGMIVVSGASTPVECIVSLVCIAGFILGLCLLLRTRNFNVSSLYLPIGLLMAFAMLGAPILGSPDIVQSAITGVLYNIFVIVVWCLLIDLAGRTTLTPTRVFGFGRGASALGTTVGVVVVMLNQGLFSGDSVYYVAYLAVMSVLLVLVFTLALSTGTIERAFDVMLAKQERQAAERLSRRAAEGQTLNESAAKTEEANAPEEAPGALFDRACMTLASEAKLTAREAEVLALLARGRTIGYVADELVIAQNTAKGYVKNVYAKLGIHSRQELIDAVEELYLRM</sequence>
<comment type="caution">
    <text evidence="7">The sequence shown here is derived from an EMBL/GenBank/DDBJ whole genome shotgun (WGS) entry which is preliminary data.</text>
</comment>
<keyword evidence="1" id="KW-0805">Transcription regulation</keyword>
<proteinExistence type="predicted"/>
<dbReference type="EMBL" id="WAJR01000002">
    <property type="protein sequence ID" value="KAB1642421.1"/>
    <property type="molecule type" value="Genomic_DNA"/>
</dbReference>
<feature type="transmembrane region" description="Helical" evidence="5">
    <location>
        <begin position="75"/>
        <end position="97"/>
    </location>
</feature>
<dbReference type="InterPro" id="IPR016032">
    <property type="entry name" value="Sig_transdc_resp-reg_C-effctor"/>
</dbReference>
<dbReference type="SUPFAM" id="SSF46894">
    <property type="entry name" value="C-terminal effector domain of the bipartite response regulators"/>
    <property type="match status" value="1"/>
</dbReference>
<dbReference type="PANTHER" id="PTHR44688:SF16">
    <property type="entry name" value="DNA-BINDING TRANSCRIPTIONAL ACTIVATOR DEVR_DOSR"/>
    <property type="match status" value="1"/>
</dbReference>
<name>A0A6N6NU42_9ACTN</name>
<dbReference type="Proteomes" id="UP000468668">
    <property type="component" value="Unassembled WGS sequence"/>
</dbReference>
<keyword evidence="2" id="KW-0238">DNA-binding</keyword>
<dbReference type="PANTHER" id="PTHR44688">
    <property type="entry name" value="DNA-BINDING TRANSCRIPTIONAL ACTIVATOR DEVR_DOSR"/>
    <property type="match status" value="1"/>
</dbReference>